<evidence type="ECO:0000256" key="1">
    <source>
        <dbReference type="ARBA" id="ARBA00038158"/>
    </source>
</evidence>
<dbReference type="SUPFAM" id="SSF53335">
    <property type="entry name" value="S-adenosyl-L-methionine-dependent methyltransferases"/>
    <property type="match status" value="1"/>
</dbReference>
<gene>
    <name evidence="3" type="ORF">PPNO1_LOCUS7249</name>
</gene>
<dbReference type="PANTHER" id="PTHR43591">
    <property type="entry name" value="METHYLTRANSFERASE"/>
    <property type="match status" value="1"/>
</dbReference>
<dbReference type="OrthoDB" id="2013972at2759"/>
<name>A0A9P1MBT5_9PEZI</name>
<dbReference type="Pfam" id="PF13489">
    <property type="entry name" value="Methyltransf_23"/>
    <property type="match status" value="1"/>
</dbReference>
<protein>
    <recommendedName>
        <fullName evidence="5">S-adenosyl-L-methionine-dependent methyltransferase</fullName>
    </recommendedName>
</protein>
<dbReference type="Gene3D" id="3.40.50.150">
    <property type="entry name" value="Vaccinia Virus protein VP39"/>
    <property type="match status" value="1"/>
</dbReference>
<evidence type="ECO:0008006" key="5">
    <source>
        <dbReference type="Google" id="ProtNLM"/>
    </source>
</evidence>
<evidence type="ECO:0000313" key="4">
    <source>
        <dbReference type="Proteomes" id="UP000838763"/>
    </source>
</evidence>
<proteinExistence type="inferred from homology"/>
<accession>A0A9P1MBT5</accession>
<dbReference type="InterPro" id="IPR029063">
    <property type="entry name" value="SAM-dependent_MTases_sf"/>
</dbReference>
<evidence type="ECO:0000313" key="3">
    <source>
        <dbReference type="EMBL" id="CAI4217644.1"/>
    </source>
</evidence>
<evidence type="ECO:0000256" key="2">
    <source>
        <dbReference type="SAM" id="MobiDB-lite"/>
    </source>
</evidence>
<reference evidence="3" key="1">
    <citation type="submission" date="2022-11" db="EMBL/GenBank/DDBJ databases">
        <authorList>
            <person name="Scott C."/>
            <person name="Bruce N."/>
        </authorList>
    </citation>
    <scope>NUCLEOTIDE SEQUENCE</scope>
</reference>
<dbReference type="AlphaFoldDB" id="A0A9P1MBT5"/>
<dbReference type="CDD" id="cd02440">
    <property type="entry name" value="AdoMet_MTases"/>
    <property type="match status" value="1"/>
</dbReference>
<comment type="caution">
    <text evidence="3">The sequence shown here is derived from an EMBL/GenBank/DDBJ whole genome shotgun (WGS) entry which is preliminary data.</text>
</comment>
<dbReference type="GO" id="GO:0008168">
    <property type="term" value="F:methyltransferase activity"/>
    <property type="evidence" value="ECO:0007669"/>
    <property type="project" value="TreeGrafter"/>
</dbReference>
<feature type="region of interest" description="Disordered" evidence="2">
    <location>
        <begin position="23"/>
        <end position="48"/>
    </location>
</feature>
<dbReference type="Proteomes" id="UP000838763">
    <property type="component" value="Unassembled WGS sequence"/>
</dbReference>
<sequence>MSAQETQTAAPLATALPEIAPILPPEHWAAAQDDGGEDDADSTVGEDFASSTASITSSILKYRTLHGRTYHSEIGNAQYWAANDERQTDSLDLLHHLFSLVLQGQLFLAPIREPKKAIDIGTGTGDDFADRFPECEVIGTDISPIQPTWTPQNLKFEIEDCTREWTFPAGTVDFVHIRYLLGSVLDWTEFFKQAYKVLKPGGYLESYEASPSI</sequence>
<comment type="similarity">
    <text evidence="1">Belongs to the methyltransferase superfamily. LaeA methyltransferase family.</text>
</comment>
<organism evidence="3 4">
    <name type="scientific">Parascedosporium putredinis</name>
    <dbReference type="NCBI Taxonomy" id="1442378"/>
    <lineage>
        <taxon>Eukaryota</taxon>
        <taxon>Fungi</taxon>
        <taxon>Dikarya</taxon>
        <taxon>Ascomycota</taxon>
        <taxon>Pezizomycotina</taxon>
        <taxon>Sordariomycetes</taxon>
        <taxon>Hypocreomycetidae</taxon>
        <taxon>Microascales</taxon>
        <taxon>Microascaceae</taxon>
        <taxon>Parascedosporium</taxon>
    </lineage>
</organism>
<keyword evidence="4" id="KW-1185">Reference proteome</keyword>
<dbReference type="PANTHER" id="PTHR43591:SF10">
    <property type="entry name" value="ABC TRANSMEMBRANE TYPE-1 DOMAIN-CONTAINING PROTEIN-RELATED"/>
    <property type="match status" value="1"/>
</dbReference>
<feature type="compositionally biased region" description="Low complexity" evidence="2">
    <location>
        <begin position="23"/>
        <end position="33"/>
    </location>
</feature>
<dbReference type="EMBL" id="CALLCH030000016">
    <property type="protein sequence ID" value="CAI4217644.1"/>
    <property type="molecule type" value="Genomic_DNA"/>
</dbReference>